<accession>A0ACC1S3V8</accession>
<reference evidence="1" key="1">
    <citation type="submission" date="2022-08" db="EMBL/GenBank/DDBJ databases">
        <title>Genome Sequence of Fusarium decemcellulare.</title>
        <authorList>
            <person name="Buettner E."/>
        </authorList>
    </citation>
    <scope>NUCLEOTIDE SEQUENCE</scope>
    <source>
        <strain evidence="1">Babe19</strain>
    </source>
</reference>
<gene>
    <name evidence="1" type="ORF">NM208_g8979</name>
</gene>
<evidence type="ECO:0000313" key="2">
    <source>
        <dbReference type="Proteomes" id="UP001148629"/>
    </source>
</evidence>
<dbReference type="EMBL" id="JANRMS010001086">
    <property type="protein sequence ID" value="KAJ3531211.1"/>
    <property type="molecule type" value="Genomic_DNA"/>
</dbReference>
<organism evidence="1 2">
    <name type="scientific">Fusarium decemcellulare</name>
    <dbReference type="NCBI Taxonomy" id="57161"/>
    <lineage>
        <taxon>Eukaryota</taxon>
        <taxon>Fungi</taxon>
        <taxon>Dikarya</taxon>
        <taxon>Ascomycota</taxon>
        <taxon>Pezizomycotina</taxon>
        <taxon>Sordariomycetes</taxon>
        <taxon>Hypocreomycetidae</taxon>
        <taxon>Hypocreales</taxon>
        <taxon>Nectriaceae</taxon>
        <taxon>Fusarium</taxon>
        <taxon>Fusarium decemcellulare species complex</taxon>
    </lineage>
</organism>
<keyword evidence="2" id="KW-1185">Reference proteome</keyword>
<name>A0ACC1S3V8_9HYPO</name>
<protein>
    <submittedName>
        <fullName evidence="1">Uncharacterized protein</fullName>
    </submittedName>
</protein>
<dbReference type="Proteomes" id="UP001148629">
    <property type="component" value="Unassembled WGS sequence"/>
</dbReference>
<proteinExistence type="predicted"/>
<comment type="caution">
    <text evidence="1">The sequence shown here is derived from an EMBL/GenBank/DDBJ whole genome shotgun (WGS) entry which is preliminary data.</text>
</comment>
<sequence length="346" mass="37843">MSAITNPAVPQGSIVLVTGANGFLGAHIVDQFLRNGYKVRGTVRDPNKDRWLLEYFDRQYGHGNFELVAVPDMQADGAYNQAVKDVSVFVHSAASVAFDNDPSKIIPVTVAGAVNALKAAYSEPSVKRFVMTSSSAAAVGLLSSGVTVTEDRWNEEAIKDAWSGEPCPPNRSVIVYEASKAQSEQAVWKYHEENRGQRPDLTINAVLPNLIFGRPIDAANQGHRSSAGLVAALWKGEEPSVHFGVPRQYYVDVEDTALLHVAGAVLPHVQSQRIFAFAGRFNWDTVLDEMRALDPKRKLTAHFSGGEDPNEIVPRAKAEKLLRELERPGWTSLKDTIAATVKDIKV</sequence>
<evidence type="ECO:0000313" key="1">
    <source>
        <dbReference type="EMBL" id="KAJ3531211.1"/>
    </source>
</evidence>